<dbReference type="VEuPathDB" id="FungiDB:TREMEDRAFT_29091"/>
<dbReference type="Pfam" id="PF02816">
    <property type="entry name" value="Alpha_kinase"/>
    <property type="match status" value="1"/>
</dbReference>
<evidence type="ECO:0000313" key="8">
    <source>
        <dbReference type="Proteomes" id="UP000289152"/>
    </source>
</evidence>
<dbReference type="PROSITE" id="PS51158">
    <property type="entry name" value="ALPHA_KINASE"/>
    <property type="match status" value="1"/>
</dbReference>
<reference evidence="7 8" key="1">
    <citation type="submission" date="2016-06" db="EMBL/GenBank/DDBJ databases">
        <title>Evolution of pathogenesis and genome organization in the Tremellales.</title>
        <authorList>
            <person name="Cuomo C."/>
            <person name="Litvintseva A."/>
            <person name="Heitman J."/>
            <person name="Chen Y."/>
            <person name="Sun S."/>
            <person name="Springer D."/>
            <person name="Dromer F."/>
            <person name="Young S."/>
            <person name="Zeng Q."/>
            <person name="Chapman S."/>
            <person name="Gujja S."/>
            <person name="Saif S."/>
            <person name="Birren B."/>
        </authorList>
    </citation>
    <scope>NUCLEOTIDE SEQUENCE [LARGE SCALE GENOMIC DNA]</scope>
    <source>
        <strain evidence="7 8">ATCC 28783</strain>
    </source>
</reference>
<dbReference type="SUPFAM" id="SSF56112">
    <property type="entry name" value="Protein kinase-like (PK-like)"/>
    <property type="match status" value="1"/>
</dbReference>
<protein>
    <recommendedName>
        <fullName evidence="9">Alpha-type protein kinase domain-containing protein</fullName>
    </recommendedName>
</protein>
<comment type="caution">
    <text evidence="7">The sequence shown here is derived from an EMBL/GenBank/DDBJ whole genome shotgun (WGS) entry which is preliminary data.</text>
</comment>
<dbReference type="InterPro" id="IPR004166">
    <property type="entry name" value="a-kinase_dom"/>
</dbReference>
<dbReference type="GO" id="GO:0004674">
    <property type="term" value="F:protein serine/threonine kinase activity"/>
    <property type="evidence" value="ECO:0007669"/>
    <property type="project" value="UniProtKB-KW"/>
</dbReference>
<dbReference type="InterPro" id="IPR001584">
    <property type="entry name" value="Integrase_cat-core"/>
</dbReference>
<accession>A0A4Q1BRR1</accession>
<sequence>MLEMVTSDRARCCQECGSFGLAHGDTDKIEQWLCVRCRDQGANTAQEVEFVQQLAAPTLRQSLNNITASQIAGTKTAKKNAVEQGLPVRPTLKICLYIALQTRRPFMWNYTIPDIRGSWDWTVGEMFSQAWEKIKDCWEGRGMGHKEFDFALDFITTTHAFHDRSGKPAVLDPNFAGQELVLSEFFRKRFKPKDGLYGKPSDNMLGYIYLLFTVRSPIADNKRALSPSSSVEEIPPPKTIKTEVGDGLKVAHTHDTSEEKTSKSTANYKVSSSSVFKSTFGLSSTKVPQVHQPIPTPPPTTPPEGFETVRFTRIYPRIDRNDTVVKVRHNEEEEAFVQLKPFGFGQFKLAFKMMLVETPNVQWVAKRYYTMQASQDTEDVIPVSTVDEDQQYYLLWLEVAKGVNLQISLDEFRSKLKRKKCTQDTHKFSLTPSFLIEECCYPLQREPRSWIVEPYLAEAGIGQIVREQKIFGAEYLPQRQNCLEEKEFLPVALLDELHAWLHYFFEETSEGEAVPSDIQGFVYYKGKGRKAADHFQVKLFDTLVHSFARTQGPGDAGPPAMEIFIRKHVCNTLCKMAGLSRFSHPEDLLGSYDCDPEDIPFWRADEQSVKAWQTDPEIKVERRREKDKRPQEDINLLQRLLNENQGSYEKINQVLKESRPELAFGSRATFYRHLVKCGLEGYRKAAVRGLELRAALDTLPLYHHGRGFRGSQHALKLQGVHTSQAAVLQVMREYKPDALASRRLGPGKQLRRFPIVSAGPNEQWSVDGHDKLSKHGFGIYGIRDVYSGKYLAMHVFPSNRLAINIQWLYLKTVLDMQGFPIQIASDKGSEVGLMFEMQQHFREQYSHEGLRDVPPFVQLPSIRNITIERAWGVVCKEVDVLVEEQLYEGVRRGFVSTNQIHCVVFWWLFAPLLQQTLNEHCRFHNTYKVRHQAKKSNPSGASRNEIYQNPERWHGDQCLQKYPMTDQPNIERTMRELEMEGQLSWLLPNVQELLDQAKMGLGTTCPVLQLETAWDIFYLVLPWVRDDLERIFGCQP</sequence>
<dbReference type="Gene3D" id="3.20.200.10">
    <property type="entry name" value="MHCK/EF2 kinase"/>
    <property type="match status" value="1"/>
</dbReference>
<evidence type="ECO:0008006" key="9">
    <source>
        <dbReference type="Google" id="ProtNLM"/>
    </source>
</evidence>
<dbReference type="PROSITE" id="PS50994">
    <property type="entry name" value="INTEGRASE"/>
    <property type="match status" value="1"/>
</dbReference>
<gene>
    <name evidence="7" type="ORF">M231_02047</name>
</gene>
<evidence type="ECO:0000256" key="3">
    <source>
        <dbReference type="ARBA" id="ARBA00022777"/>
    </source>
</evidence>
<organism evidence="7 8">
    <name type="scientific">Tremella mesenterica</name>
    <name type="common">Jelly fungus</name>
    <dbReference type="NCBI Taxonomy" id="5217"/>
    <lineage>
        <taxon>Eukaryota</taxon>
        <taxon>Fungi</taxon>
        <taxon>Dikarya</taxon>
        <taxon>Basidiomycota</taxon>
        <taxon>Agaricomycotina</taxon>
        <taxon>Tremellomycetes</taxon>
        <taxon>Tremellales</taxon>
        <taxon>Tremellaceae</taxon>
        <taxon>Tremella</taxon>
    </lineage>
</organism>
<dbReference type="GO" id="GO:0015074">
    <property type="term" value="P:DNA integration"/>
    <property type="evidence" value="ECO:0007669"/>
    <property type="project" value="InterPro"/>
</dbReference>
<dbReference type="PANTHER" id="PTHR46177">
    <property type="entry name" value="INTEGRASE CATALYTIC DOMAIN-CONTAINING PROTEIN"/>
    <property type="match status" value="1"/>
</dbReference>
<dbReference type="InterPro" id="IPR058913">
    <property type="entry name" value="Integrase_dom_put"/>
</dbReference>
<dbReference type="InParanoid" id="A0A4Q1BRR1"/>
<evidence type="ECO:0000256" key="4">
    <source>
        <dbReference type="SAM" id="MobiDB-lite"/>
    </source>
</evidence>
<keyword evidence="8" id="KW-1185">Reference proteome</keyword>
<feature type="region of interest" description="Disordered" evidence="4">
    <location>
        <begin position="287"/>
        <end position="306"/>
    </location>
</feature>
<proteinExistence type="predicted"/>
<evidence type="ECO:0000256" key="2">
    <source>
        <dbReference type="ARBA" id="ARBA00022679"/>
    </source>
</evidence>
<dbReference type="AlphaFoldDB" id="A0A4Q1BRR1"/>
<evidence type="ECO:0000313" key="7">
    <source>
        <dbReference type="EMBL" id="RXK40592.1"/>
    </source>
</evidence>
<dbReference type="Pfam" id="PF24764">
    <property type="entry name" value="rva_4"/>
    <property type="match status" value="1"/>
</dbReference>
<keyword evidence="1" id="KW-0723">Serine/threonine-protein kinase</keyword>
<name>A0A4Q1BRR1_TREME</name>
<dbReference type="InterPro" id="IPR011009">
    <property type="entry name" value="Kinase-like_dom_sf"/>
</dbReference>
<evidence type="ECO:0000259" key="5">
    <source>
        <dbReference type="PROSITE" id="PS50994"/>
    </source>
</evidence>
<evidence type="ECO:0000259" key="6">
    <source>
        <dbReference type="PROSITE" id="PS51158"/>
    </source>
</evidence>
<dbReference type="EMBL" id="SDIL01000016">
    <property type="protein sequence ID" value="RXK40592.1"/>
    <property type="molecule type" value="Genomic_DNA"/>
</dbReference>
<feature type="domain" description="Alpha-type protein kinase" evidence="6">
    <location>
        <begin position="310"/>
        <end position="582"/>
    </location>
</feature>
<dbReference type="GO" id="GO:0005524">
    <property type="term" value="F:ATP binding"/>
    <property type="evidence" value="ECO:0007669"/>
    <property type="project" value="InterPro"/>
</dbReference>
<feature type="domain" description="Integrase catalytic" evidence="5">
    <location>
        <begin position="756"/>
        <end position="946"/>
    </location>
</feature>
<evidence type="ECO:0000256" key="1">
    <source>
        <dbReference type="ARBA" id="ARBA00022527"/>
    </source>
</evidence>
<dbReference type="Proteomes" id="UP000289152">
    <property type="component" value="Unassembled WGS sequence"/>
</dbReference>
<dbReference type="OrthoDB" id="5392716at2759"/>
<keyword evidence="3" id="KW-0418">Kinase</keyword>
<dbReference type="PANTHER" id="PTHR46177:SF1">
    <property type="entry name" value="INTEGRASE CATALYTIC DOMAIN-CONTAINING PROTEIN"/>
    <property type="match status" value="1"/>
</dbReference>
<keyword evidence="2" id="KW-0808">Transferase</keyword>